<feature type="region of interest" description="Disordered" evidence="1">
    <location>
        <begin position="195"/>
        <end position="231"/>
    </location>
</feature>
<dbReference type="PANTHER" id="PTHR28457">
    <property type="entry name" value="COILED-COIL DOMAIN-CONTAINING PROTEIN 189"/>
    <property type="match status" value="1"/>
</dbReference>
<sequence length="293" mass="31422">MRCPPAACLSACANARRAGTLTVPMTEEAPAPTAAFPTELSTAQLGEVWAAPTDETALELLARCLQLPDEYEEEPRSSIMLDMLFKWLDHCKLNELTAAKALTYMRVMVATHTHAIETHCSKEAGFKFFTEGLFEATKTMPLAERFSLAEVKLLTEHAMSSYLSAIKLHQLVFTEEQTVRESYLELFLQTPAKPPATADAVDPDSIMPPAPAPTSAPVPAPASAPAPAEAVPAEYAPAPAEAVPGLDDEELTAAIAATINAQVAALQSKMTAEYAAQEQQLLDRIASLEAKVS</sequence>
<protein>
    <submittedName>
        <fullName evidence="2">Uncharacterized protein</fullName>
    </submittedName>
</protein>
<proteinExistence type="predicted"/>
<evidence type="ECO:0000313" key="2">
    <source>
        <dbReference type="EMBL" id="CAD9472261.1"/>
    </source>
</evidence>
<name>A0A7S2E3V6_9EUKA</name>
<dbReference type="InterPro" id="IPR032727">
    <property type="entry name" value="CLAMP"/>
</dbReference>
<dbReference type="Pfam" id="PF14769">
    <property type="entry name" value="CLAMP"/>
    <property type="match status" value="1"/>
</dbReference>
<organism evidence="2">
    <name type="scientific">Haptolina brevifila</name>
    <dbReference type="NCBI Taxonomy" id="156173"/>
    <lineage>
        <taxon>Eukaryota</taxon>
        <taxon>Haptista</taxon>
        <taxon>Haptophyta</taxon>
        <taxon>Prymnesiophyceae</taxon>
        <taxon>Prymnesiales</taxon>
        <taxon>Prymnesiaceae</taxon>
        <taxon>Haptolina</taxon>
    </lineage>
</organism>
<dbReference type="AlphaFoldDB" id="A0A7S2E3V6"/>
<gene>
    <name evidence="2" type="ORF">CBRE1094_LOCUS22924</name>
</gene>
<feature type="compositionally biased region" description="Pro residues" evidence="1">
    <location>
        <begin position="206"/>
        <end position="224"/>
    </location>
</feature>
<dbReference type="PANTHER" id="PTHR28457:SF1">
    <property type="entry name" value="CILIA- AND FLAGELLA-ASSOCIATED PROTEIN 119"/>
    <property type="match status" value="1"/>
</dbReference>
<evidence type="ECO:0000256" key="1">
    <source>
        <dbReference type="SAM" id="MobiDB-lite"/>
    </source>
</evidence>
<reference evidence="2" key="1">
    <citation type="submission" date="2021-01" db="EMBL/GenBank/DDBJ databases">
        <authorList>
            <person name="Corre E."/>
            <person name="Pelletier E."/>
            <person name="Niang G."/>
            <person name="Scheremetjew M."/>
            <person name="Finn R."/>
            <person name="Kale V."/>
            <person name="Holt S."/>
            <person name="Cochrane G."/>
            <person name="Meng A."/>
            <person name="Brown T."/>
            <person name="Cohen L."/>
        </authorList>
    </citation>
    <scope>NUCLEOTIDE SEQUENCE</scope>
    <source>
        <strain evidence="2">UTEX LB 985</strain>
    </source>
</reference>
<accession>A0A7S2E3V6</accession>
<dbReference type="EMBL" id="HBGU01042021">
    <property type="protein sequence ID" value="CAD9472261.1"/>
    <property type="molecule type" value="Transcribed_RNA"/>
</dbReference>